<dbReference type="EMBL" id="JBBPBN010000030">
    <property type="protein sequence ID" value="KAK9005843.1"/>
    <property type="molecule type" value="Genomic_DNA"/>
</dbReference>
<evidence type="ECO:0000313" key="1">
    <source>
        <dbReference type="EMBL" id="KAK9005843.1"/>
    </source>
</evidence>
<sequence>MLERLDGVTCDEGISVSTVQPKDNMDLVGSDDQNRGVVALLKCTDQSPTMAIDTIRGVLEPHVGESVQLEEEPFAANTIIKLVEGDEQYEF</sequence>
<gene>
    <name evidence="1" type="ORF">V6N11_043263</name>
</gene>
<protein>
    <submittedName>
        <fullName evidence="1">Uncharacterized protein</fullName>
    </submittedName>
</protein>
<keyword evidence="2" id="KW-1185">Reference proteome</keyword>
<organism evidence="1 2">
    <name type="scientific">Hibiscus sabdariffa</name>
    <name type="common">roselle</name>
    <dbReference type="NCBI Taxonomy" id="183260"/>
    <lineage>
        <taxon>Eukaryota</taxon>
        <taxon>Viridiplantae</taxon>
        <taxon>Streptophyta</taxon>
        <taxon>Embryophyta</taxon>
        <taxon>Tracheophyta</taxon>
        <taxon>Spermatophyta</taxon>
        <taxon>Magnoliopsida</taxon>
        <taxon>eudicotyledons</taxon>
        <taxon>Gunneridae</taxon>
        <taxon>Pentapetalae</taxon>
        <taxon>rosids</taxon>
        <taxon>malvids</taxon>
        <taxon>Malvales</taxon>
        <taxon>Malvaceae</taxon>
        <taxon>Malvoideae</taxon>
        <taxon>Hibiscus</taxon>
    </lineage>
</organism>
<name>A0ABR2QZ07_9ROSI</name>
<accession>A0ABR2QZ07</accession>
<dbReference type="Proteomes" id="UP001396334">
    <property type="component" value="Unassembled WGS sequence"/>
</dbReference>
<comment type="caution">
    <text evidence="1">The sequence shown here is derived from an EMBL/GenBank/DDBJ whole genome shotgun (WGS) entry which is preliminary data.</text>
</comment>
<reference evidence="1 2" key="1">
    <citation type="journal article" date="2024" name="G3 (Bethesda)">
        <title>Genome assembly of Hibiscus sabdariffa L. provides insights into metabolisms of medicinal natural products.</title>
        <authorList>
            <person name="Kim T."/>
        </authorList>
    </citation>
    <scope>NUCLEOTIDE SEQUENCE [LARGE SCALE GENOMIC DNA]</scope>
    <source>
        <strain evidence="1">TK-2024</strain>
        <tissue evidence="1">Old leaves</tissue>
    </source>
</reference>
<evidence type="ECO:0000313" key="2">
    <source>
        <dbReference type="Proteomes" id="UP001396334"/>
    </source>
</evidence>
<proteinExistence type="predicted"/>